<evidence type="ECO:0000313" key="1">
    <source>
        <dbReference type="EMBL" id="EEF63334.1"/>
    </source>
</evidence>
<proteinExistence type="predicted"/>
<dbReference type="Proteomes" id="UP000003688">
    <property type="component" value="Unassembled WGS sequence"/>
</dbReference>
<name>B9X9Z3_PEDPL</name>
<evidence type="ECO:0000313" key="2">
    <source>
        <dbReference type="Proteomes" id="UP000003688"/>
    </source>
</evidence>
<organism evidence="1 2">
    <name type="scientific">Pedosphaera parvula (strain Ellin514)</name>
    <dbReference type="NCBI Taxonomy" id="320771"/>
    <lineage>
        <taxon>Bacteria</taxon>
        <taxon>Pseudomonadati</taxon>
        <taxon>Verrucomicrobiota</taxon>
        <taxon>Pedosphaerae</taxon>
        <taxon>Pedosphaerales</taxon>
        <taxon>Pedosphaeraceae</taxon>
        <taxon>Pedosphaera</taxon>
    </lineage>
</organism>
<dbReference type="AlphaFoldDB" id="B9X9Z3"/>
<protein>
    <submittedName>
        <fullName evidence="1">Uncharacterized protein</fullName>
    </submittedName>
</protein>
<keyword evidence="2" id="KW-1185">Reference proteome</keyword>
<comment type="caution">
    <text evidence="1">The sequence shown here is derived from an EMBL/GenBank/DDBJ whole genome shotgun (WGS) entry which is preliminary data.</text>
</comment>
<sequence>MTALGQNLRIESLGVTVSEVSPLHSESMAPIKESPCDYIDCCINLAVRLQSKVGWNFVIFTASSQWLSSAITPPSFWIAK</sequence>
<dbReference type="STRING" id="320771.Cflav_PD5969"/>
<reference evidence="1 2" key="1">
    <citation type="journal article" date="2011" name="J. Bacteriol.">
        <title>Genome sequence of 'Pedosphaera parvula' Ellin514, an aerobic Verrucomicrobial isolate from pasture soil.</title>
        <authorList>
            <person name="Kant R."/>
            <person name="van Passel M.W."/>
            <person name="Sangwan P."/>
            <person name="Palva A."/>
            <person name="Lucas S."/>
            <person name="Copeland A."/>
            <person name="Lapidus A."/>
            <person name="Glavina Del Rio T."/>
            <person name="Dalin E."/>
            <person name="Tice H."/>
            <person name="Bruce D."/>
            <person name="Goodwin L."/>
            <person name="Pitluck S."/>
            <person name="Chertkov O."/>
            <person name="Larimer F.W."/>
            <person name="Land M.L."/>
            <person name="Hauser L."/>
            <person name="Brettin T.S."/>
            <person name="Detter J.C."/>
            <person name="Han S."/>
            <person name="de Vos W.M."/>
            <person name="Janssen P.H."/>
            <person name="Smidt H."/>
        </authorList>
    </citation>
    <scope>NUCLEOTIDE SEQUENCE [LARGE SCALE GENOMIC DNA]</scope>
    <source>
        <strain evidence="1 2">Ellin514</strain>
    </source>
</reference>
<accession>B9X9Z3</accession>
<dbReference type="EMBL" id="ABOX02000001">
    <property type="protein sequence ID" value="EEF63334.1"/>
    <property type="molecule type" value="Genomic_DNA"/>
</dbReference>
<gene>
    <name evidence="1" type="ORF">Cflav_PD5969</name>
</gene>